<protein>
    <submittedName>
        <fullName evidence="4">3-oxoacyl-ACP reductase</fullName>
    </submittedName>
</protein>
<organism evidence="4 5">
    <name type="scientific">Sorangium cellulosum</name>
    <name type="common">Polyangium cellulosum</name>
    <dbReference type="NCBI Taxonomy" id="56"/>
    <lineage>
        <taxon>Bacteria</taxon>
        <taxon>Pseudomonadati</taxon>
        <taxon>Myxococcota</taxon>
        <taxon>Polyangia</taxon>
        <taxon>Polyangiales</taxon>
        <taxon>Polyangiaceae</taxon>
        <taxon>Sorangium</taxon>
    </lineage>
</organism>
<dbReference type="PANTHER" id="PTHR43639">
    <property type="entry name" value="OXIDOREDUCTASE, SHORT-CHAIN DEHYDROGENASE/REDUCTASE FAMILY (AFU_ORTHOLOGUE AFUA_5G02870)"/>
    <property type="match status" value="1"/>
</dbReference>
<dbReference type="PRINTS" id="PR00081">
    <property type="entry name" value="GDHRDH"/>
</dbReference>
<name>A0A150PW73_SORCE</name>
<sequence>MVHDLSKRVALVTGASRGLGAAIARRLAAAGARVAVNYFAGRDGAGRVVEDIRRGGGEAEAFQADVRDEREVARLVDEVQARFGPIEVLVLNATGPQPHVTLEELTWQHCLDQLEFFVKSPVLLARAVVPGMKERRAGRIIQIGSEVFEQGVPAFSNYVSAKGAQLGLTRSWAVELGPHGITVNLVAPGWVPVERHLSEGASQAAMEGYAAGNPLRRLGTPDEIGDAVVFLASDAARFITGQKLSVNGGRTLA</sequence>
<dbReference type="SMART" id="SM00822">
    <property type="entry name" value="PKS_KR"/>
    <property type="match status" value="1"/>
</dbReference>
<dbReference type="InterPro" id="IPR036291">
    <property type="entry name" value="NAD(P)-bd_dom_sf"/>
</dbReference>
<evidence type="ECO:0000313" key="5">
    <source>
        <dbReference type="Proteomes" id="UP000075604"/>
    </source>
</evidence>
<dbReference type="Pfam" id="PF13561">
    <property type="entry name" value="adh_short_C2"/>
    <property type="match status" value="1"/>
</dbReference>
<dbReference type="PANTHER" id="PTHR43639:SF1">
    <property type="entry name" value="SHORT-CHAIN DEHYDROGENASE_REDUCTASE FAMILY PROTEIN"/>
    <property type="match status" value="1"/>
</dbReference>
<evidence type="ECO:0000313" key="4">
    <source>
        <dbReference type="EMBL" id="KYF59944.1"/>
    </source>
</evidence>
<dbReference type="EMBL" id="JELX01001127">
    <property type="protein sequence ID" value="KYF59944.1"/>
    <property type="molecule type" value="Genomic_DNA"/>
</dbReference>
<comment type="similarity">
    <text evidence="1">Belongs to the short-chain dehydrogenases/reductases (SDR) family.</text>
</comment>
<proteinExistence type="inferred from homology"/>
<evidence type="ECO:0000256" key="1">
    <source>
        <dbReference type="ARBA" id="ARBA00006484"/>
    </source>
</evidence>
<dbReference type="Gene3D" id="3.40.50.720">
    <property type="entry name" value="NAD(P)-binding Rossmann-like Domain"/>
    <property type="match status" value="1"/>
</dbReference>
<evidence type="ECO:0000259" key="3">
    <source>
        <dbReference type="SMART" id="SM00822"/>
    </source>
</evidence>
<dbReference type="InterPro" id="IPR002347">
    <property type="entry name" value="SDR_fam"/>
</dbReference>
<comment type="caution">
    <text evidence="4">The sequence shown here is derived from an EMBL/GenBank/DDBJ whole genome shotgun (WGS) entry which is preliminary data.</text>
</comment>
<keyword evidence="2" id="KW-0560">Oxidoreductase</keyword>
<gene>
    <name evidence="4" type="ORF">BE04_24045</name>
</gene>
<feature type="domain" description="Ketoreductase" evidence="3">
    <location>
        <begin position="8"/>
        <end position="190"/>
    </location>
</feature>
<accession>A0A150PW73</accession>
<dbReference type="InterPro" id="IPR057326">
    <property type="entry name" value="KR_dom"/>
</dbReference>
<dbReference type="GO" id="GO:0016491">
    <property type="term" value="F:oxidoreductase activity"/>
    <property type="evidence" value="ECO:0007669"/>
    <property type="project" value="UniProtKB-KW"/>
</dbReference>
<dbReference type="AlphaFoldDB" id="A0A150PW73"/>
<dbReference type="FunFam" id="3.40.50.720:FF:000084">
    <property type="entry name" value="Short-chain dehydrogenase reductase"/>
    <property type="match status" value="1"/>
</dbReference>
<evidence type="ECO:0000256" key="2">
    <source>
        <dbReference type="ARBA" id="ARBA00023002"/>
    </source>
</evidence>
<dbReference type="Proteomes" id="UP000075604">
    <property type="component" value="Unassembled WGS sequence"/>
</dbReference>
<reference evidence="4 5" key="1">
    <citation type="submission" date="2014-02" db="EMBL/GenBank/DDBJ databases">
        <title>The small core and large imbalanced accessory genome model reveals a collaborative survival strategy of Sorangium cellulosum strains in nature.</title>
        <authorList>
            <person name="Han K."/>
            <person name="Peng R."/>
            <person name="Blom J."/>
            <person name="Li Y.-Z."/>
        </authorList>
    </citation>
    <scope>NUCLEOTIDE SEQUENCE [LARGE SCALE GENOMIC DNA]</scope>
    <source>
        <strain evidence="4 5">So0157-18</strain>
    </source>
</reference>
<dbReference type="SUPFAM" id="SSF51735">
    <property type="entry name" value="NAD(P)-binding Rossmann-fold domains"/>
    <property type="match status" value="1"/>
</dbReference>